<reference evidence="1 2" key="1">
    <citation type="submission" date="2019-04" db="EMBL/GenBank/DDBJ databases">
        <title>Bacillus sediminilitoris sp. nov., isolated from a tidal flat sediment on the East China Sea.</title>
        <authorList>
            <person name="Wei Y."/>
            <person name="Mao H."/>
            <person name="Fang J."/>
        </authorList>
    </citation>
    <scope>NUCLEOTIDE SEQUENCE [LARGE SCALE GENOMIC DNA]</scope>
    <source>
        <strain evidence="1 2">DSL-17</strain>
    </source>
</reference>
<protein>
    <submittedName>
        <fullName evidence="1">Uncharacterized protein</fullName>
    </submittedName>
</protein>
<dbReference type="Proteomes" id="UP000310334">
    <property type="component" value="Unassembled WGS sequence"/>
</dbReference>
<name>A0A4V3WG78_9BACI</name>
<keyword evidence="2" id="KW-1185">Reference proteome</keyword>
<gene>
    <name evidence="1" type="ORF">E6W99_02160</name>
</gene>
<dbReference type="AlphaFoldDB" id="A0A4V3WG78"/>
<dbReference type="OrthoDB" id="9896921at2"/>
<comment type="caution">
    <text evidence="1">The sequence shown here is derived from an EMBL/GenBank/DDBJ whole genome shotgun (WGS) entry which is preliminary data.</text>
</comment>
<organism evidence="1 2">
    <name type="scientific">Metabacillus sediminilitoris</name>
    <dbReference type="NCBI Taxonomy" id="2567941"/>
    <lineage>
        <taxon>Bacteria</taxon>
        <taxon>Bacillati</taxon>
        <taxon>Bacillota</taxon>
        <taxon>Bacilli</taxon>
        <taxon>Bacillales</taxon>
        <taxon>Bacillaceae</taxon>
        <taxon>Metabacillus</taxon>
    </lineage>
</organism>
<dbReference type="EMBL" id="SSNT01000001">
    <property type="protein sequence ID" value="THF83193.1"/>
    <property type="molecule type" value="Genomic_DNA"/>
</dbReference>
<accession>A0A4V3WG78</accession>
<proteinExistence type="predicted"/>
<sequence length="83" mass="10066">MCKAKEQLERYVGLFFIPIFEKDSWKTERKESLKASWALSRPMGSFSPIQIVCFYNTFNLSFTDHTDQIRMIVQLHYKLWRKR</sequence>
<evidence type="ECO:0000313" key="2">
    <source>
        <dbReference type="Proteomes" id="UP000310334"/>
    </source>
</evidence>
<dbReference type="RefSeq" id="WP_136351439.1">
    <property type="nucleotide sequence ID" value="NZ_CP046266.1"/>
</dbReference>
<evidence type="ECO:0000313" key="1">
    <source>
        <dbReference type="EMBL" id="THF83193.1"/>
    </source>
</evidence>